<name>A0A1L5F4D5_CLOKL</name>
<dbReference type="AlphaFoldDB" id="A0A1L5F4D5"/>
<dbReference type="OrthoDB" id="1845039at2"/>
<evidence type="ECO:0000313" key="2">
    <source>
        <dbReference type="Proteomes" id="UP000184604"/>
    </source>
</evidence>
<dbReference type="Proteomes" id="UP000184604">
    <property type="component" value="Chromosome"/>
</dbReference>
<protein>
    <submittedName>
        <fullName evidence="1">Uncharacterized protein</fullName>
    </submittedName>
</protein>
<dbReference type="EMBL" id="CP018335">
    <property type="protein sequence ID" value="APM37878.1"/>
    <property type="molecule type" value="Genomic_DNA"/>
</dbReference>
<organism evidence="1 2">
    <name type="scientific">Clostridium kluyveri</name>
    <dbReference type="NCBI Taxonomy" id="1534"/>
    <lineage>
        <taxon>Bacteria</taxon>
        <taxon>Bacillati</taxon>
        <taxon>Bacillota</taxon>
        <taxon>Clostridia</taxon>
        <taxon>Eubacteriales</taxon>
        <taxon>Clostridiaceae</taxon>
        <taxon>Clostridium</taxon>
    </lineage>
</organism>
<sequence>MYSLDSNTLSFLDKIRIDKGIDDLKNFFLQLSKKNLKKALDFINDKHLGFNILFILEEILQRNNLFNSLTEKNKVALLIVKEILTDKKYDLASEQISFDYIQIIHSVLKWILETGFHDDGINDEYDQVLDITSILLTKVYRDTTLLPIMADMIFKRYKKGFFIHDLVWGFFECANPKSLNIIGERLLSSNVEDVKIASKLLNFIPGIDKVTTKERKYTIFLNWMKENSAFLKYTGESFHQTTNPKPYKIVLEGKYLCKSISPNTGKALCSPSKKESNLLNQFNKLDYNTKVLLANFSFRIHYKNIYLWHIWCEYSLEKQIKIARIGVLQ</sequence>
<dbReference type="RefSeq" id="WP_073537573.1">
    <property type="nucleotide sequence ID" value="NZ_CP018335.1"/>
</dbReference>
<reference evidence="1 2" key="1">
    <citation type="submission" date="2016-12" db="EMBL/GenBank/DDBJ databases">
        <title>Complete genome sequence of Clostridium kluyveri JZZ isolated from the pit mud of a Chinese flavor liquor-making factory.</title>
        <authorList>
            <person name="Wang Y."/>
        </authorList>
    </citation>
    <scope>NUCLEOTIDE SEQUENCE [LARGE SCALE GENOMIC DNA]</scope>
    <source>
        <strain evidence="1 2">JZZ</strain>
    </source>
</reference>
<evidence type="ECO:0000313" key="1">
    <source>
        <dbReference type="EMBL" id="APM37878.1"/>
    </source>
</evidence>
<proteinExistence type="predicted"/>
<accession>A0A1L5F4D5</accession>
<gene>
    <name evidence="1" type="ORF">BS101_03550</name>
</gene>